<sequence>MTNLASSLIEGFKGRRSIYALTNESTISDARIEELLSEVAINTPSAFNSQTARIVVLLKEDHEKLWDMARDIAKATVPAEIFEKLYAPRTAMFRAAYGTVLFYEDPAPLQPLKEKWPMLENQFPEWSNHSSGMHQYAAWTLLEAEGLGCSLQHYSPLIDAGVSEKWNVPTEWSLKAQLVFGKPIGPPKEKTAEPLSTRLFVHGK</sequence>
<evidence type="ECO:0000256" key="5">
    <source>
        <dbReference type="ARBA" id="ARBA00023002"/>
    </source>
</evidence>
<keyword evidence="4" id="KW-0963">Cytoplasm</keyword>
<dbReference type="InterPro" id="IPR029479">
    <property type="entry name" value="Nitroreductase"/>
</dbReference>
<keyword evidence="9" id="KW-1185">Reference proteome</keyword>
<keyword evidence="5" id="KW-0560">Oxidoreductase</keyword>
<dbReference type="CDD" id="cd02140">
    <property type="entry name" value="Frm2-like"/>
    <property type="match status" value="1"/>
</dbReference>
<evidence type="ECO:0000313" key="9">
    <source>
        <dbReference type="Proteomes" id="UP001149165"/>
    </source>
</evidence>
<gene>
    <name evidence="8" type="ORF">N7456_000152</name>
</gene>
<dbReference type="PANTHER" id="PTHR43035:SF1">
    <property type="entry name" value="FATTY ACID REPRESSION MUTANT PROTEIN 2-RELATED"/>
    <property type="match status" value="1"/>
</dbReference>
<name>A0A9W9KRZ1_9EURO</name>
<dbReference type="AlphaFoldDB" id="A0A9W9KRZ1"/>
<dbReference type="Pfam" id="PF00881">
    <property type="entry name" value="Nitroreductase"/>
    <property type="match status" value="1"/>
</dbReference>
<dbReference type="Proteomes" id="UP001149165">
    <property type="component" value="Unassembled WGS sequence"/>
</dbReference>
<dbReference type="FunFam" id="3.40.109.10:FF:000001">
    <property type="entry name" value="Nitroreductase family"/>
    <property type="match status" value="1"/>
</dbReference>
<comment type="caution">
    <text evidence="8">The sequence shown here is derived from an EMBL/GenBank/DDBJ whole genome shotgun (WGS) entry which is preliminary data.</text>
</comment>
<dbReference type="GO" id="GO:0005737">
    <property type="term" value="C:cytoplasm"/>
    <property type="evidence" value="ECO:0007669"/>
    <property type="project" value="UniProtKB-SubCell"/>
</dbReference>
<proteinExistence type="inferred from homology"/>
<dbReference type="PANTHER" id="PTHR43035">
    <property type="entry name" value="FATTY ACID REPRESSION MUTANT PROTEIN 2-RELATED"/>
    <property type="match status" value="1"/>
</dbReference>
<evidence type="ECO:0000256" key="4">
    <source>
        <dbReference type="ARBA" id="ARBA00022490"/>
    </source>
</evidence>
<dbReference type="GO" id="GO:0016491">
    <property type="term" value="F:oxidoreductase activity"/>
    <property type="evidence" value="ECO:0007669"/>
    <property type="project" value="UniProtKB-KW"/>
</dbReference>
<evidence type="ECO:0000256" key="2">
    <source>
        <dbReference type="ARBA" id="ARBA00004496"/>
    </source>
</evidence>
<dbReference type="InterPro" id="IPR033877">
    <property type="entry name" value="Frm2/Hbn1"/>
</dbReference>
<evidence type="ECO:0000259" key="7">
    <source>
        <dbReference type="Pfam" id="PF00881"/>
    </source>
</evidence>
<reference evidence="8" key="1">
    <citation type="submission" date="2022-11" db="EMBL/GenBank/DDBJ databases">
        <authorList>
            <person name="Petersen C."/>
        </authorList>
    </citation>
    <scope>NUCLEOTIDE SEQUENCE</scope>
    <source>
        <strain evidence="8">IBT 30069</strain>
    </source>
</reference>
<dbReference type="Gene3D" id="3.40.109.10">
    <property type="entry name" value="NADH Oxidase"/>
    <property type="match status" value="1"/>
</dbReference>
<keyword evidence="6" id="KW-0539">Nucleus</keyword>
<dbReference type="SUPFAM" id="SSF55469">
    <property type="entry name" value="FMN-dependent nitroreductase-like"/>
    <property type="match status" value="1"/>
</dbReference>
<feature type="domain" description="Nitroreductase" evidence="7">
    <location>
        <begin position="13"/>
        <end position="182"/>
    </location>
</feature>
<evidence type="ECO:0000256" key="1">
    <source>
        <dbReference type="ARBA" id="ARBA00004123"/>
    </source>
</evidence>
<evidence type="ECO:0000256" key="3">
    <source>
        <dbReference type="ARBA" id="ARBA00007118"/>
    </source>
</evidence>
<accession>A0A9W9KRZ1</accession>
<dbReference type="OrthoDB" id="2138173at2759"/>
<dbReference type="GO" id="GO:0005634">
    <property type="term" value="C:nucleus"/>
    <property type="evidence" value="ECO:0007669"/>
    <property type="project" value="UniProtKB-SubCell"/>
</dbReference>
<comment type="subcellular location">
    <subcellularLocation>
        <location evidence="2">Cytoplasm</location>
    </subcellularLocation>
    <subcellularLocation>
        <location evidence="1">Nucleus</location>
    </subcellularLocation>
</comment>
<evidence type="ECO:0000313" key="8">
    <source>
        <dbReference type="EMBL" id="KAJ5115804.1"/>
    </source>
</evidence>
<evidence type="ECO:0000256" key="6">
    <source>
        <dbReference type="ARBA" id="ARBA00023242"/>
    </source>
</evidence>
<comment type="similarity">
    <text evidence="3">Belongs to the nitroreductase family.</text>
</comment>
<dbReference type="GO" id="GO:0034599">
    <property type="term" value="P:cellular response to oxidative stress"/>
    <property type="evidence" value="ECO:0007669"/>
    <property type="project" value="InterPro"/>
</dbReference>
<organism evidence="8 9">
    <name type="scientific">Penicillium angulare</name>
    <dbReference type="NCBI Taxonomy" id="116970"/>
    <lineage>
        <taxon>Eukaryota</taxon>
        <taxon>Fungi</taxon>
        <taxon>Dikarya</taxon>
        <taxon>Ascomycota</taxon>
        <taxon>Pezizomycotina</taxon>
        <taxon>Eurotiomycetes</taxon>
        <taxon>Eurotiomycetidae</taxon>
        <taxon>Eurotiales</taxon>
        <taxon>Aspergillaceae</taxon>
        <taxon>Penicillium</taxon>
    </lineage>
</organism>
<dbReference type="EMBL" id="JAPQKH010000001">
    <property type="protein sequence ID" value="KAJ5115804.1"/>
    <property type="molecule type" value="Genomic_DNA"/>
</dbReference>
<dbReference type="InterPro" id="IPR000415">
    <property type="entry name" value="Nitroreductase-like"/>
</dbReference>
<reference evidence="8" key="2">
    <citation type="journal article" date="2023" name="IMA Fungus">
        <title>Comparative genomic study of the Penicillium genus elucidates a diverse pangenome and 15 lateral gene transfer events.</title>
        <authorList>
            <person name="Petersen C."/>
            <person name="Sorensen T."/>
            <person name="Nielsen M.R."/>
            <person name="Sondergaard T.E."/>
            <person name="Sorensen J.L."/>
            <person name="Fitzpatrick D.A."/>
            <person name="Frisvad J.C."/>
            <person name="Nielsen K.L."/>
        </authorList>
    </citation>
    <scope>NUCLEOTIDE SEQUENCE</scope>
    <source>
        <strain evidence="8">IBT 30069</strain>
    </source>
</reference>
<protein>
    <recommendedName>
        <fullName evidence="7">Nitroreductase domain-containing protein</fullName>
    </recommendedName>
</protein>